<dbReference type="RefSeq" id="WP_264943663.1">
    <property type="nucleotide sequence ID" value="NZ_JAPDRA010000003.1"/>
</dbReference>
<comment type="caution">
    <text evidence="1">The sequence shown here is derived from an EMBL/GenBank/DDBJ whole genome shotgun (WGS) entry which is preliminary data.</text>
</comment>
<accession>A0ABW3H447</accession>
<dbReference type="EMBL" id="JBHTJG010000003">
    <property type="protein sequence ID" value="MFD0946291.1"/>
    <property type="molecule type" value="Genomic_DNA"/>
</dbReference>
<name>A0ABW3H447_9SPHN</name>
<evidence type="ECO:0008006" key="3">
    <source>
        <dbReference type="Google" id="ProtNLM"/>
    </source>
</evidence>
<keyword evidence="2" id="KW-1185">Reference proteome</keyword>
<evidence type="ECO:0000313" key="1">
    <source>
        <dbReference type="EMBL" id="MFD0946291.1"/>
    </source>
</evidence>
<sequence length="88" mass="9958">MIRVSDHFMLRYLERVQGIDVPALREALAERLARAAEAAEALDAEEYAIRLDGWLYRVRGGTVTTIVPDHSASRRARAIRRRRARAAG</sequence>
<protein>
    <recommendedName>
        <fullName evidence="3">DUF4258 domain-containing protein</fullName>
    </recommendedName>
</protein>
<proteinExistence type="predicted"/>
<organism evidence="1 2">
    <name type="scientific">Sphingomonas canadensis</name>
    <dbReference type="NCBI Taxonomy" id="1219257"/>
    <lineage>
        <taxon>Bacteria</taxon>
        <taxon>Pseudomonadati</taxon>
        <taxon>Pseudomonadota</taxon>
        <taxon>Alphaproteobacteria</taxon>
        <taxon>Sphingomonadales</taxon>
        <taxon>Sphingomonadaceae</taxon>
        <taxon>Sphingomonas</taxon>
    </lineage>
</organism>
<dbReference type="Proteomes" id="UP001596977">
    <property type="component" value="Unassembled WGS sequence"/>
</dbReference>
<reference evidence="2" key="1">
    <citation type="journal article" date="2019" name="Int. J. Syst. Evol. Microbiol.">
        <title>The Global Catalogue of Microorganisms (GCM) 10K type strain sequencing project: providing services to taxonomists for standard genome sequencing and annotation.</title>
        <authorList>
            <consortium name="The Broad Institute Genomics Platform"/>
            <consortium name="The Broad Institute Genome Sequencing Center for Infectious Disease"/>
            <person name="Wu L."/>
            <person name="Ma J."/>
        </authorList>
    </citation>
    <scope>NUCLEOTIDE SEQUENCE [LARGE SCALE GENOMIC DNA]</scope>
    <source>
        <strain evidence="2">CCUG 62982</strain>
    </source>
</reference>
<gene>
    <name evidence="1" type="ORF">ACFQ1E_08085</name>
</gene>
<evidence type="ECO:0000313" key="2">
    <source>
        <dbReference type="Proteomes" id="UP001596977"/>
    </source>
</evidence>